<evidence type="ECO:0000313" key="2">
    <source>
        <dbReference type="Proteomes" id="UP000218263"/>
    </source>
</evidence>
<dbReference type="Pfam" id="PF06835">
    <property type="entry name" value="LptC"/>
    <property type="match status" value="1"/>
</dbReference>
<dbReference type="InterPro" id="IPR010664">
    <property type="entry name" value="LipoPS_assembly_LptC-rel"/>
</dbReference>
<dbReference type="InterPro" id="IPR026265">
    <property type="entry name" value="LptC"/>
</dbReference>
<dbReference type="PROSITE" id="PS51257">
    <property type="entry name" value="PROKAR_LIPOPROTEIN"/>
    <property type="match status" value="1"/>
</dbReference>
<dbReference type="NCBIfam" id="TIGR04409">
    <property type="entry name" value="LptC_YrbK"/>
    <property type="match status" value="1"/>
</dbReference>
<name>A0A0X8X5W0_9SPHI</name>
<proteinExistence type="predicted"/>
<dbReference type="GO" id="GO:0015221">
    <property type="term" value="F:lipopolysaccharide transmembrane transporter activity"/>
    <property type="evidence" value="ECO:0007669"/>
    <property type="project" value="InterPro"/>
</dbReference>
<dbReference type="EMBL" id="AP017313">
    <property type="protein sequence ID" value="BAU56166.1"/>
    <property type="molecule type" value="Genomic_DNA"/>
</dbReference>
<dbReference type="Proteomes" id="UP000218263">
    <property type="component" value="Chromosome"/>
</dbReference>
<dbReference type="KEGG" id="mgot:MgSA37_04363"/>
<dbReference type="Gene3D" id="2.60.450.10">
    <property type="entry name" value="Lipopolysaccharide (LPS) transport protein A like domain"/>
    <property type="match status" value="1"/>
</dbReference>
<reference evidence="1 2" key="1">
    <citation type="submission" date="2015-12" db="EMBL/GenBank/DDBJ databases">
        <title>Genome sequence of Mucilaginibacter gotjawali.</title>
        <authorList>
            <person name="Lee J.S."/>
            <person name="Lee K.C."/>
            <person name="Kim K.K."/>
            <person name="Lee B.W."/>
        </authorList>
    </citation>
    <scope>NUCLEOTIDE SEQUENCE [LARGE SCALE GENOMIC DNA]</scope>
    <source>
        <strain evidence="1 2">SA3-7</strain>
    </source>
</reference>
<protein>
    <submittedName>
        <fullName evidence="1">Lipopolysaccharide-assembly, LptC-related</fullName>
    </submittedName>
</protein>
<keyword evidence="2" id="KW-1185">Reference proteome</keyword>
<dbReference type="OrthoDB" id="9812080at2"/>
<dbReference type="RefSeq" id="WP_096354803.1">
    <property type="nucleotide sequence ID" value="NZ_AP017313.1"/>
</dbReference>
<sequence>MKSGAKKFLYLGLPALFSCMLALSSCENSLNDIEKIASKEEDKPISKSTGVDVIYSDSAKVKAHLITPLMIELDEQNKGYQEMPKGVKVIFYDDALGEKGTITSEYAIRLVKENTITFRKNVVATNAQGETFKSEELVYDQTNKKLYSHKPVQITMTAGNVMYGTGFKSNESLYPWTIDSSTGVFHVDEKQEQGK</sequence>
<gene>
    <name evidence="1" type="ORF">MgSA37_04363</name>
</gene>
<evidence type="ECO:0000313" key="1">
    <source>
        <dbReference type="EMBL" id="BAU56166.1"/>
    </source>
</evidence>
<dbReference type="AlphaFoldDB" id="A0A0X8X5W0"/>
<dbReference type="GO" id="GO:0005886">
    <property type="term" value="C:plasma membrane"/>
    <property type="evidence" value="ECO:0007669"/>
    <property type="project" value="InterPro"/>
</dbReference>
<accession>A0A0X8X5W0</accession>
<organism evidence="1 2">
    <name type="scientific">Mucilaginibacter gotjawali</name>
    <dbReference type="NCBI Taxonomy" id="1550579"/>
    <lineage>
        <taxon>Bacteria</taxon>
        <taxon>Pseudomonadati</taxon>
        <taxon>Bacteroidota</taxon>
        <taxon>Sphingobacteriia</taxon>
        <taxon>Sphingobacteriales</taxon>
        <taxon>Sphingobacteriaceae</taxon>
        <taxon>Mucilaginibacter</taxon>
    </lineage>
</organism>